<evidence type="ECO:0000313" key="7">
    <source>
        <dbReference type="Proteomes" id="UP000243975"/>
    </source>
</evidence>
<dbReference type="Proteomes" id="UP000243975">
    <property type="component" value="Unassembled WGS sequence"/>
</dbReference>
<keyword evidence="7" id="KW-1185">Reference proteome</keyword>
<accession>A0A124SAH4</accession>
<dbReference type="InterPro" id="IPR018143">
    <property type="entry name" value="Folate_rcpt-like"/>
</dbReference>
<feature type="region of interest" description="Disordered" evidence="3">
    <location>
        <begin position="1"/>
        <end position="129"/>
    </location>
</feature>
<keyword evidence="2" id="KW-1015">Disulfide bond</keyword>
<proteinExistence type="predicted"/>
<feature type="compositionally biased region" description="Basic residues" evidence="3">
    <location>
        <begin position="55"/>
        <end position="64"/>
    </location>
</feature>
<evidence type="ECO:0000313" key="6">
    <source>
        <dbReference type="EMBL" id="KVH87506.1"/>
    </source>
</evidence>
<reference evidence="6 7" key="1">
    <citation type="journal article" date="2016" name="Sci. Rep.">
        <title>The genome sequence of the outbreeding globe artichoke constructed de novo incorporating a phase-aware low-pass sequencing strategy of F1 progeny.</title>
        <authorList>
            <person name="Scaglione D."/>
            <person name="Reyes-Chin-Wo S."/>
            <person name="Acquadro A."/>
            <person name="Froenicke L."/>
            <person name="Portis E."/>
            <person name="Beitel C."/>
            <person name="Tirone M."/>
            <person name="Mauro R."/>
            <person name="Lo Monaco A."/>
            <person name="Mauromicale G."/>
            <person name="Faccioli P."/>
            <person name="Cattivelli L."/>
            <person name="Rieseberg L."/>
            <person name="Michelmore R."/>
            <person name="Lanteri S."/>
        </authorList>
    </citation>
    <scope>NUCLEOTIDE SEQUENCE [LARGE SCALE GENOMIC DNA]</scope>
    <source>
        <strain evidence="6">2C</strain>
    </source>
</reference>
<feature type="compositionally biased region" description="Basic and acidic residues" evidence="3">
    <location>
        <begin position="90"/>
        <end position="111"/>
    </location>
</feature>
<comment type="caution">
    <text evidence="6">The sequence shown here is derived from an EMBL/GenBank/DDBJ whole genome shotgun (WGS) entry which is preliminary data.</text>
</comment>
<sequence>MKGDEGRWRRWATEMVSDDHRRRRRRRRRATATETKGDEGRRRRWGTETVSDDHRRRRRRRRRATAKETKGDGDRDEGRRRATETVGDGDGERQPPTEAATETKGDGDKDKGRRRRRRREMKGDGDGDEGRRYGECLIELIGSCKNKVQVYWFVRMPQLHTSLYFHLTPIVMINGSHEGTRLGSLCFNALLSNGSFYTKDGYPRDALTKSEEQSLKEKSLVRSILRLQKKQMQVTEILIRLQRYCGYICYSALKYLLLVGAAKSDGVCVSPGGRFPPYSIQGKPPRRVSKGPNDLTLCRVFRKKTCCDVTQTHPALLSIRRLASTGEATDECLHLWELLECSICDPHVGVQAGSPIVCASLCDRIYGACSNAYFAMDAKNQVLAPCGMSDTVCGRASEWVSNGTELCKASGFSVKPSNDFKETFCYGGKTSLESVVDSWRSSQSGVPRNAESSGVVNDFQHWLRKMPINEQVSWAVGGLVLTAGLLFVSKRKSHNQRQQAAIQRSARKVGGKTSPRYPATQANRK</sequence>
<name>A0A124SAH4_CYNCS</name>
<keyword evidence="1" id="KW-0732">Signal</keyword>
<keyword evidence="4" id="KW-1133">Transmembrane helix</keyword>
<feature type="region of interest" description="Disordered" evidence="3">
    <location>
        <begin position="497"/>
        <end position="525"/>
    </location>
</feature>
<keyword evidence="4" id="KW-0812">Transmembrane</keyword>
<gene>
    <name evidence="6" type="ORF">Ccrd_025234</name>
</gene>
<evidence type="ECO:0000256" key="1">
    <source>
        <dbReference type="ARBA" id="ARBA00022729"/>
    </source>
</evidence>
<evidence type="ECO:0000256" key="2">
    <source>
        <dbReference type="ARBA" id="ARBA00023157"/>
    </source>
</evidence>
<evidence type="ECO:0000256" key="3">
    <source>
        <dbReference type="SAM" id="MobiDB-lite"/>
    </source>
</evidence>
<dbReference type="STRING" id="59895.A0A124SAH4"/>
<evidence type="ECO:0000259" key="5">
    <source>
        <dbReference type="Pfam" id="PF03024"/>
    </source>
</evidence>
<feature type="domain" description="Folate receptor-like" evidence="5">
    <location>
        <begin position="290"/>
        <end position="416"/>
    </location>
</feature>
<feature type="compositionally biased region" description="Basic and acidic residues" evidence="3">
    <location>
        <begin position="65"/>
        <end position="83"/>
    </location>
</feature>
<dbReference type="Pfam" id="PF03024">
    <property type="entry name" value="Folate_rec"/>
    <property type="match status" value="1"/>
</dbReference>
<evidence type="ECO:0000256" key="4">
    <source>
        <dbReference type="SAM" id="Phobius"/>
    </source>
</evidence>
<protein>
    <submittedName>
        <fullName evidence="6">Folate receptor-like protein</fullName>
    </submittedName>
</protein>
<feature type="transmembrane region" description="Helical" evidence="4">
    <location>
        <begin position="472"/>
        <end position="489"/>
    </location>
</feature>
<dbReference type="Gramene" id="KVH87506">
    <property type="protein sequence ID" value="KVH87506"/>
    <property type="gene ID" value="Ccrd_025234"/>
</dbReference>
<dbReference type="PANTHER" id="PTHR37390">
    <property type="entry name" value="OS02G0592500 PROTEIN"/>
    <property type="match status" value="1"/>
</dbReference>
<dbReference type="InterPro" id="IPR053305">
    <property type="entry name" value="Folate-binding_rcpt-like"/>
</dbReference>
<keyword evidence="4" id="KW-0472">Membrane</keyword>
<keyword evidence="6" id="KW-0675">Receptor</keyword>
<dbReference type="AlphaFoldDB" id="A0A124SAH4"/>
<feature type="compositionally biased region" description="Basic and acidic residues" evidence="3">
    <location>
        <begin position="1"/>
        <end position="20"/>
    </location>
</feature>
<dbReference type="PANTHER" id="PTHR37390:SF1">
    <property type="entry name" value="FOLATE-BINDING PROTEIN 1"/>
    <property type="match status" value="1"/>
</dbReference>
<feature type="compositionally biased region" description="Basic residues" evidence="3">
    <location>
        <begin position="21"/>
        <end position="30"/>
    </location>
</feature>
<dbReference type="EMBL" id="LEKV01006122">
    <property type="protein sequence ID" value="KVH87506.1"/>
    <property type="molecule type" value="Genomic_DNA"/>
</dbReference>
<organism evidence="6 7">
    <name type="scientific">Cynara cardunculus var. scolymus</name>
    <name type="common">Globe artichoke</name>
    <name type="synonym">Cynara scolymus</name>
    <dbReference type="NCBI Taxonomy" id="59895"/>
    <lineage>
        <taxon>Eukaryota</taxon>
        <taxon>Viridiplantae</taxon>
        <taxon>Streptophyta</taxon>
        <taxon>Embryophyta</taxon>
        <taxon>Tracheophyta</taxon>
        <taxon>Spermatophyta</taxon>
        <taxon>Magnoliopsida</taxon>
        <taxon>eudicotyledons</taxon>
        <taxon>Gunneridae</taxon>
        <taxon>Pentapetalae</taxon>
        <taxon>asterids</taxon>
        <taxon>campanulids</taxon>
        <taxon>Asterales</taxon>
        <taxon>Asteraceae</taxon>
        <taxon>Carduoideae</taxon>
        <taxon>Cardueae</taxon>
        <taxon>Carduinae</taxon>
        <taxon>Cynara</taxon>
    </lineage>
</organism>